<sequence>MKIGNHIETPSLTATPSATQRTASGDAAANAAAPKPAAAPAAGSTESATVKLSSTAASLMSGNAEFDVDKVNAMKQAIANGTFRVNPEVIADKLIANARELLDRTAH</sequence>
<keyword evidence="11" id="KW-0966">Cell projection</keyword>
<feature type="compositionally biased region" description="Polar residues" evidence="9">
    <location>
        <begin position="8"/>
        <end position="23"/>
    </location>
</feature>
<accession>A0A0G3BSJ7</accession>
<evidence type="ECO:0000256" key="2">
    <source>
        <dbReference type="ARBA" id="ARBA00017823"/>
    </source>
</evidence>
<comment type="similarity">
    <text evidence="1">Belongs to the FlgM family.</text>
</comment>
<evidence type="ECO:0000256" key="1">
    <source>
        <dbReference type="ARBA" id="ARBA00005322"/>
    </source>
</evidence>
<feature type="domain" description="Anti-sigma-28 factor FlgM C-terminal" evidence="10">
    <location>
        <begin position="49"/>
        <end position="95"/>
    </location>
</feature>
<dbReference type="InterPro" id="IPR035890">
    <property type="entry name" value="Anti-sigma-28_factor_FlgM_sf"/>
</dbReference>
<evidence type="ECO:0000313" key="12">
    <source>
        <dbReference type="Proteomes" id="UP000035352"/>
    </source>
</evidence>
<dbReference type="GO" id="GO:0044781">
    <property type="term" value="P:bacterial-type flagellum organization"/>
    <property type="evidence" value="ECO:0007669"/>
    <property type="project" value="UniProtKB-KW"/>
</dbReference>
<dbReference type="InterPro" id="IPR007412">
    <property type="entry name" value="FlgM"/>
</dbReference>
<feature type="compositionally biased region" description="Low complexity" evidence="9">
    <location>
        <begin position="27"/>
        <end position="42"/>
    </location>
</feature>
<evidence type="ECO:0000259" key="10">
    <source>
        <dbReference type="Pfam" id="PF04316"/>
    </source>
</evidence>
<proteinExistence type="inferred from homology"/>
<keyword evidence="4" id="KW-1005">Bacterial flagellum biogenesis</keyword>
<dbReference type="AlphaFoldDB" id="A0A0G3BSJ7"/>
<protein>
    <recommendedName>
        <fullName evidence="2">Negative regulator of flagellin synthesis</fullName>
    </recommendedName>
    <alternativeName>
        <fullName evidence="8">Anti-sigma-28 factor</fullName>
    </alternativeName>
</protein>
<dbReference type="Pfam" id="PF04316">
    <property type="entry name" value="FlgM"/>
    <property type="match status" value="1"/>
</dbReference>
<dbReference type="NCBIfam" id="TIGR03824">
    <property type="entry name" value="FlgM_jcvi"/>
    <property type="match status" value="1"/>
</dbReference>
<dbReference type="EMBL" id="CP011371">
    <property type="protein sequence ID" value="AKJ30978.1"/>
    <property type="molecule type" value="Genomic_DNA"/>
</dbReference>
<dbReference type="STRING" id="413882.AAW51_4287"/>
<evidence type="ECO:0000256" key="9">
    <source>
        <dbReference type="SAM" id="MobiDB-lite"/>
    </source>
</evidence>
<keyword evidence="11" id="KW-0969">Cilium</keyword>
<evidence type="ECO:0000256" key="5">
    <source>
        <dbReference type="ARBA" id="ARBA00023015"/>
    </source>
</evidence>
<feature type="region of interest" description="Disordered" evidence="9">
    <location>
        <begin position="1"/>
        <end position="45"/>
    </location>
</feature>
<name>A0A0G3BSJ7_9BURK</name>
<dbReference type="Proteomes" id="UP000035352">
    <property type="component" value="Chromosome"/>
</dbReference>
<keyword evidence="5" id="KW-0805">Transcription regulation</keyword>
<comment type="function">
    <text evidence="7">Responsible for the coupling of flagellin expression to flagellar assembly by preventing expression of the flagellin genes when a component of the middle class of proteins is defective. It negatively regulates flagellar genes by inhibiting the activity of FliA by directly binding to FliA.</text>
</comment>
<evidence type="ECO:0000256" key="7">
    <source>
        <dbReference type="ARBA" id="ARBA00024739"/>
    </source>
</evidence>
<dbReference type="SUPFAM" id="SSF101498">
    <property type="entry name" value="Anti-sigma factor FlgM"/>
    <property type="match status" value="1"/>
</dbReference>
<dbReference type="OrthoDB" id="5298032at2"/>
<evidence type="ECO:0000256" key="3">
    <source>
        <dbReference type="ARBA" id="ARBA00022491"/>
    </source>
</evidence>
<evidence type="ECO:0000256" key="4">
    <source>
        <dbReference type="ARBA" id="ARBA00022795"/>
    </source>
</evidence>
<evidence type="ECO:0000256" key="8">
    <source>
        <dbReference type="ARBA" id="ARBA00030117"/>
    </source>
</evidence>
<evidence type="ECO:0000313" key="11">
    <source>
        <dbReference type="EMBL" id="AKJ30978.1"/>
    </source>
</evidence>
<keyword evidence="12" id="KW-1185">Reference proteome</keyword>
<gene>
    <name evidence="11" type="primary">flgM</name>
    <name evidence="11" type="ORF">AAW51_4287</name>
</gene>
<keyword evidence="6" id="KW-0804">Transcription</keyword>
<reference evidence="11 12" key="1">
    <citation type="submission" date="2015-05" db="EMBL/GenBank/DDBJ databases">
        <authorList>
            <person name="Tang B."/>
            <person name="Yu Y."/>
        </authorList>
    </citation>
    <scope>NUCLEOTIDE SEQUENCE [LARGE SCALE GENOMIC DNA]</scope>
    <source>
        <strain evidence="11 12">DSM 7029</strain>
    </source>
</reference>
<dbReference type="GO" id="GO:0045892">
    <property type="term" value="P:negative regulation of DNA-templated transcription"/>
    <property type="evidence" value="ECO:0007669"/>
    <property type="project" value="InterPro"/>
</dbReference>
<keyword evidence="11" id="KW-0282">Flagellum</keyword>
<organism evidence="11 12">
    <name type="scientific">Caldimonas brevitalea</name>
    <dbReference type="NCBI Taxonomy" id="413882"/>
    <lineage>
        <taxon>Bacteria</taxon>
        <taxon>Pseudomonadati</taxon>
        <taxon>Pseudomonadota</taxon>
        <taxon>Betaproteobacteria</taxon>
        <taxon>Burkholderiales</taxon>
        <taxon>Sphaerotilaceae</taxon>
        <taxon>Caldimonas</taxon>
    </lineage>
</organism>
<dbReference type="RefSeq" id="WP_047196213.1">
    <property type="nucleotide sequence ID" value="NZ_CP011371.1"/>
</dbReference>
<keyword evidence="3" id="KW-0678">Repressor</keyword>
<dbReference type="KEGG" id="pbh:AAW51_4287"/>
<dbReference type="InterPro" id="IPR031316">
    <property type="entry name" value="FlgM_C"/>
</dbReference>
<evidence type="ECO:0000256" key="6">
    <source>
        <dbReference type="ARBA" id="ARBA00023163"/>
    </source>
</evidence>